<accession>A0AAV1F0T3</accession>
<comment type="similarity">
    <text evidence="1">Belongs to the OCC1 family.</text>
</comment>
<keyword evidence="3" id="KW-0812">Transmembrane</keyword>
<feature type="compositionally biased region" description="Low complexity" evidence="2">
    <location>
        <begin position="69"/>
        <end position="93"/>
    </location>
</feature>
<dbReference type="EMBL" id="OY660867">
    <property type="protein sequence ID" value="CAJ1054540.1"/>
    <property type="molecule type" value="Genomic_DNA"/>
</dbReference>
<evidence type="ECO:0000256" key="3">
    <source>
        <dbReference type="SAM" id="Phobius"/>
    </source>
</evidence>
<dbReference type="PANTHER" id="PTHR38502:SF1">
    <property type="entry name" value="OVEREXPRESSED IN COLON CARCINOMA 1 PROTEIN"/>
    <property type="match status" value="1"/>
</dbReference>
<sequence length="149" mass="16460">MLRATVERQRREGEKETQNRRHIFSLSFLNFSVPITLLSFFISLFPLFPLTLLFLWGFLGVRREMGCGNSSPANTNSSSSHGGTAGPAESSSKGSEESAPEDDKWKNYGGVYVGFPADMSNIPQVQIGSLRESERDSSSLRKPLWGNGL</sequence>
<organism evidence="4 5">
    <name type="scientific">Xyrichtys novacula</name>
    <name type="common">Pearly razorfish</name>
    <name type="synonym">Hemipteronotus novacula</name>
    <dbReference type="NCBI Taxonomy" id="13765"/>
    <lineage>
        <taxon>Eukaryota</taxon>
        <taxon>Metazoa</taxon>
        <taxon>Chordata</taxon>
        <taxon>Craniata</taxon>
        <taxon>Vertebrata</taxon>
        <taxon>Euteleostomi</taxon>
        <taxon>Actinopterygii</taxon>
        <taxon>Neopterygii</taxon>
        <taxon>Teleostei</taxon>
        <taxon>Neoteleostei</taxon>
        <taxon>Acanthomorphata</taxon>
        <taxon>Eupercaria</taxon>
        <taxon>Labriformes</taxon>
        <taxon>Labridae</taxon>
        <taxon>Xyrichtys</taxon>
    </lineage>
</organism>
<keyword evidence="3" id="KW-1133">Transmembrane helix</keyword>
<proteinExistence type="inferred from homology"/>
<protein>
    <submittedName>
        <fullName evidence="4">Overexpressed in colon carcinoma 1 protein homolog</fullName>
    </submittedName>
</protein>
<feature type="transmembrane region" description="Helical" evidence="3">
    <location>
        <begin position="35"/>
        <end position="59"/>
    </location>
</feature>
<evidence type="ECO:0000256" key="1">
    <source>
        <dbReference type="ARBA" id="ARBA00005237"/>
    </source>
</evidence>
<evidence type="ECO:0000313" key="4">
    <source>
        <dbReference type="EMBL" id="CAJ1054540.1"/>
    </source>
</evidence>
<dbReference type="Pfam" id="PF15506">
    <property type="entry name" value="OCC1"/>
    <property type="match status" value="1"/>
</dbReference>
<feature type="region of interest" description="Disordered" evidence="2">
    <location>
        <begin position="126"/>
        <end position="149"/>
    </location>
</feature>
<name>A0AAV1F0T3_XYRNO</name>
<feature type="region of interest" description="Disordered" evidence="2">
    <location>
        <begin position="67"/>
        <end position="106"/>
    </location>
</feature>
<dbReference type="PANTHER" id="PTHR38502">
    <property type="entry name" value="OVEREXPRESSED IN COLON CARCINOMA 1 PROTEIN"/>
    <property type="match status" value="1"/>
</dbReference>
<dbReference type="InterPro" id="IPR029133">
    <property type="entry name" value="OCC1"/>
</dbReference>
<gene>
    <name evidence="4" type="ORF">XNOV1_A025188</name>
</gene>
<dbReference type="Proteomes" id="UP001178508">
    <property type="component" value="Chromosome 4"/>
</dbReference>
<keyword evidence="5" id="KW-1185">Reference proteome</keyword>
<evidence type="ECO:0000313" key="5">
    <source>
        <dbReference type="Proteomes" id="UP001178508"/>
    </source>
</evidence>
<dbReference type="AlphaFoldDB" id="A0AAV1F0T3"/>
<evidence type="ECO:0000256" key="2">
    <source>
        <dbReference type="SAM" id="MobiDB-lite"/>
    </source>
</evidence>
<keyword evidence="3" id="KW-0472">Membrane</keyword>
<reference evidence="4" key="1">
    <citation type="submission" date="2023-08" db="EMBL/GenBank/DDBJ databases">
        <authorList>
            <person name="Alioto T."/>
            <person name="Alioto T."/>
            <person name="Gomez Garrido J."/>
        </authorList>
    </citation>
    <scope>NUCLEOTIDE SEQUENCE</scope>
</reference>